<dbReference type="OrthoDB" id="2274162at2759"/>
<gene>
    <name evidence="1" type="ORF">CU097_006438</name>
</gene>
<name>A0A367JZN0_RHIAZ</name>
<dbReference type="EMBL" id="PJQL01000477">
    <property type="protein sequence ID" value="RCH95339.1"/>
    <property type="molecule type" value="Genomic_DNA"/>
</dbReference>
<evidence type="ECO:0000313" key="2">
    <source>
        <dbReference type="Proteomes" id="UP000252139"/>
    </source>
</evidence>
<dbReference type="AlphaFoldDB" id="A0A367JZN0"/>
<comment type="caution">
    <text evidence="1">The sequence shown here is derived from an EMBL/GenBank/DDBJ whole genome shotgun (WGS) entry which is preliminary data.</text>
</comment>
<accession>A0A367JZN0</accession>
<evidence type="ECO:0000313" key="1">
    <source>
        <dbReference type="EMBL" id="RCH95339.1"/>
    </source>
</evidence>
<dbReference type="Proteomes" id="UP000252139">
    <property type="component" value="Unassembled WGS sequence"/>
</dbReference>
<sequence>MVLKMCRVKASVVSAIRHVVENVPLTTQSSKTALVWLRPDRCSVIQSFEHCSIFQINPYIFASKTNMTGGYSEAKTYTATDNNMLARDLLRAAMFNKGLIDKEDIRTTIGF</sequence>
<proteinExistence type="predicted"/>
<protein>
    <submittedName>
        <fullName evidence="1">Uncharacterized protein</fullName>
    </submittedName>
</protein>
<keyword evidence="2" id="KW-1185">Reference proteome</keyword>
<reference evidence="1 2" key="1">
    <citation type="journal article" date="2018" name="G3 (Bethesda)">
        <title>Phylogenetic and Phylogenomic Definition of Rhizopus Species.</title>
        <authorList>
            <person name="Gryganskyi A.P."/>
            <person name="Golan J."/>
            <person name="Dolatabadi S."/>
            <person name="Mondo S."/>
            <person name="Robb S."/>
            <person name="Idnurm A."/>
            <person name="Muszewska A."/>
            <person name="Steczkiewicz K."/>
            <person name="Masonjones S."/>
            <person name="Liao H.L."/>
            <person name="Gajdeczka M.T."/>
            <person name="Anike F."/>
            <person name="Vuek A."/>
            <person name="Anishchenko I.M."/>
            <person name="Voigt K."/>
            <person name="de Hoog G.S."/>
            <person name="Smith M.E."/>
            <person name="Heitman J."/>
            <person name="Vilgalys R."/>
            <person name="Stajich J.E."/>
        </authorList>
    </citation>
    <scope>NUCLEOTIDE SEQUENCE [LARGE SCALE GENOMIC DNA]</scope>
    <source>
        <strain evidence="1 2">CBS 357.93</strain>
    </source>
</reference>
<organism evidence="1 2">
    <name type="scientific">Rhizopus azygosporus</name>
    <name type="common">Rhizopus microsporus var. azygosporus</name>
    <dbReference type="NCBI Taxonomy" id="86630"/>
    <lineage>
        <taxon>Eukaryota</taxon>
        <taxon>Fungi</taxon>
        <taxon>Fungi incertae sedis</taxon>
        <taxon>Mucoromycota</taxon>
        <taxon>Mucoromycotina</taxon>
        <taxon>Mucoromycetes</taxon>
        <taxon>Mucorales</taxon>
        <taxon>Mucorineae</taxon>
        <taxon>Rhizopodaceae</taxon>
        <taxon>Rhizopus</taxon>
    </lineage>
</organism>